<feature type="region of interest" description="Disordered" evidence="6">
    <location>
        <begin position="84"/>
        <end position="107"/>
    </location>
</feature>
<evidence type="ECO:0008006" key="9">
    <source>
        <dbReference type="Google" id="ProtNLM"/>
    </source>
</evidence>
<keyword evidence="5" id="KW-0233">DNA recombination</keyword>
<feature type="region of interest" description="Disordered" evidence="6">
    <location>
        <begin position="1"/>
        <end position="46"/>
    </location>
</feature>
<evidence type="ECO:0000256" key="3">
    <source>
        <dbReference type="ARBA" id="ARBA00022578"/>
    </source>
</evidence>
<comment type="similarity">
    <text evidence="2">Belongs to the transposase mutator family.</text>
</comment>
<proteinExistence type="inferred from homology"/>
<dbReference type="EMBL" id="BSUJ01000001">
    <property type="protein sequence ID" value="GMA20897.1"/>
    <property type="molecule type" value="Genomic_DNA"/>
</dbReference>
<protein>
    <recommendedName>
        <fullName evidence="9">Transposase, Mutator family</fullName>
    </recommendedName>
</protein>
<feature type="compositionally biased region" description="Low complexity" evidence="6">
    <location>
        <begin position="1"/>
        <end position="17"/>
    </location>
</feature>
<keyword evidence="8" id="KW-1185">Reference proteome</keyword>
<comment type="caution">
    <text evidence="7">The sequence shown here is derived from an EMBL/GenBank/DDBJ whole genome shotgun (WGS) entry which is preliminary data.</text>
</comment>
<reference evidence="8" key="1">
    <citation type="journal article" date="2019" name="Int. J. Syst. Evol. Microbiol.">
        <title>The Global Catalogue of Microorganisms (GCM) 10K type strain sequencing project: providing services to taxonomists for standard genome sequencing and annotation.</title>
        <authorList>
            <consortium name="The Broad Institute Genomics Platform"/>
            <consortium name="The Broad Institute Genome Sequencing Center for Infectious Disease"/>
            <person name="Wu L."/>
            <person name="Ma J."/>
        </authorList>
    </citation>
    <scope>NUCLEOTIDE SEQUENCE [LARGE SCALE GENOMIC DNA]</scope>
    <source>
        <strain evidence="8">NBRC 105830</strain>
    </source>
</reference>
<feature type="compositionally biased region" description="Basic and acidic residues" evidence="6">
    <location>
        <begin position="84"/>
        <end position="94"/>
    </location>
</feature>
<evidence type="ECO:0000256" key="2">
    <source>
        <dbReference type="ARBA" id="ARBA00010961"/>
    </source>
</evidence>
<sequence>MMTETTTTSSSAEAVESARLETVTPNPPPPQDEPAELDKAQREAVAQMVRQAKDAGIALTGPDGLLKTLTAQIVEAALDEELNEHLGYDKHDPVGRGSGNSRNGTRS</sequence>
<name>A0ABQ6HS95_9MICO</name>
<gene>
    <name evidence="7" type="ORF">GCM10025862_29180</name>
</gene>
<keyword evidence="4" id="KW-0238">DNA-binding</keyword>
<organism evidence="7 8">
    <name type="scientific">Arsenicicoccus piscis</name>
    <dbReference type="NCBI Taxonomy" id="673954"/>
    <lineage>
        <taxon>Bacteria</taxon>
        <taxon>Bacillati</taxon>
        <taxon>Actinomycetota</taxon>
        <taxon>Actinomycetes</taxon>
        <taxon>Micrococcales</taxon>
        <taxon>Intrasporangiaceae</taxon>
        <taxon>Arsenicicoccus</taxon>
    </lineage>
</organism>
<evidence type="ECO:0000256" key="4">
    <source>
        <dbReference type="ARBA" id="ARBA00023125"/>
    </source>
</evidence>
<comment type="function">
    <text evidence="1">Required for the transposition of the insertion element.</text>
</comment>
<evidence type="ECO:0000256" key="5">
    <source>
        <dbReference type="ARBA" id="ARBA00023172"/>
    </source>
</evidence>
<evidence type="ECO:0000256" key="6">
    <source>
        <dbReference type="SAM" id="MobiDB-lite"/>
    </source>
</evidence>
<evidence type="ECO:0000313" key="8">
    <source>
        <dbReference type="Proteomes" id="UP001157109"/>
    </source>
</evidence>
<dbReference type="InterPro" id="IPR001207">
    <property type="entry name" value="Transposase_mutator"/>
</dbReference>
<evidence type="ECO:0000313" key="7">
    <source>
        <dbReference type="EMBL" id="GMA20897.1"/>
    </source>
</evidence>
<accession>A0ABQ6HS95</accession>
<keyword evidence="3" id="KW-0815">Transposition</keyword>
<dbReference type="Pfam" id="PF00872">
    <property type="entry name" value="Transposase_mut"/>
    <property type="match status" value="1"/>
</dbReference>
<evidence type="ECO:0000256" key="1">
    <source>
        <dbReference type="ARBA" id="ARBA00002190"/>
    </source>
</evidence>
<dbReference type="Proteomes" id="UP001157109">
    <property type="component" value="Unassembled WGS sequence"/>
</dbReference>